<keyword evidence="4 9" id="KW-0732">Signal</keyword>
<dbReference type="EMBL" id="JBBBZM010000026">
    <property type="protein sequence ID" value="KAL0638077.1"/>
    <property type="molecule type" value="Genomic_DNA"/>
</dbReference>
<keyword evidence="3 9" id="KW-0336">GPI-anchor</keyword>
<dbReference type="SMART" id="SM00768">
    <property type="entry name" value="X8"/>
    <property type="match status" value="1"/>
</dbReference>
<protein>
    <recommendedName>
        <fullName evidence="9">1,3-beta-glucanosyltransferase</fullName>
        <ecNumber evidence="9">2.4.1.-</ecNumber>
    </recommendedName>
</protein>
<evidence type="ECO:0000313" key="12">
    <source>
        <dbReference type="Proteomes" id="UP001447188"/>
    </source>
</evidence>
<reference evidence="11 12" key="1">
    <citation type="submission" date="2024-02" db="EMBL/GenBank/DDBJ databases">
        <title>Discinaceae phylogenomics.</title>
        <authorList>
            <person name="Dirks A.C."/>
            <person name="James T.Y."/>
        </authorList>
    </citation>
    <scope>NUCLEOTIDE SEQUENCE [LARGE SCALE GENOMIC DNA]</scope>
    <source>
        <strain evidence="11 12">ACD0624</strain>
    </source>
</reference>
<dbReference type="Proteomes" id="UP001447188">
    <property type="component" value="Unassembled WGS sequence"/>
</dbReference>
<feature type="chain" id="PRO_5044991013" description="1,3-beta-glucanosyltransferase" evidence="9">
    <location>
        <begin position="23"/>
        <end position="535"/>
    </location>
</feature>
<evidence type="ECO:0000256" key="7">
    <source>
        <dbReference type="ARBA" id="ARBA00023180"/>
    </source>
</evidence>
<keyword evidence="6" id="KW-1015">Disulfide bond</keyword>
<dbReference type="Pfam" id="PF07983">
    <property type="entry name" value="X8"/>
    <property type="match status" value="1"/>
</dbReference>
<keyword evidence="9" id="KW-0808">Transferase</keyword>
<evidence type="ECO:0000313" key="11">
    <source>
        <dbReference type="EMBL" id="KAL0638077.1"/>
    </source>
</evidence>
<dbReference type="PANTHER" id="PTHR31468:SF2">
    <property type="entry name" value="1,3-BETA-GLUCANOSYLTRANSFERASE GAS1"/>
    <property type="match status" value="1"/>
</dbReference>
<evidence type="ECO:0000256" key="2">
    <source>
        <dbReference type="ARBA" id="ARBA00007528"/>
    </source>
</evidence>
<organism evidence="11 12">
    <name type="scientific">Discina gigas</name>
    <dbReference type="NCBI Taxonomy" id="1032678"/>
    <lineage>
        <taxon>Eukaryota</taxon>
        <taxon>Fungi</taxon>
        <taxon>Dikarya</taxon>
        <taxon>Ascomycota</taxon>
        <taxon>Pezizomycotina</taxon>
        <taxon>Pezizomycetes</taxon>
        <taxon>Pezizales</taxon>
        <taxon>Discinaceae</taxon>
        <taxon>Discina</taxon>
    </lineage>
</organism>
<dbReference type="Gene3D" id="3.20.20.80">
    <property type="entry name" value="Glycosidases"/>
    <property type="match status" value="1"/>
</dbReference>
<keyword evidence="7" id="KW-0325">Glycoprotein</keyword>
<accession>A0ABR3GQ86</accession>
<dbReference type="InterPro" id="IPR012946">
    <property type="entry name" value="X8"/>
</dbReference>
<name>A0ABR3GQ86_9PEZI</name>
<feature type="domain" description="X8" evidence="10">
    <location>
        <begin position="379"/>
        <end position="470"/>
    </location>
</feature>
<keyword evidence="12" id="KW-1185">Reference proteome</keyword>
<proteinExistence type="inferred from homology"/>
<evidence type="ECO:0000256" key="8">
    <source>
        <dbReference type="ARBA" id="ARBA00023288"/>
    </source>
</evidence>
<dbReference type="PANTHER" id="PTHR31468">
    <property type="entry name" value="1,3-BETA-GLUCANOSYLTRANSFERASE GAS1"/>
    <property type="match status" value="1"/>
</dbReference>
<feature type="signal peptide" evidence="9">
    <location>
        <begin position="1"/>
        <end position="22"/>
    </location>
</feature>
<dbReference type="InterPro" id="IPR004886">
    <property type="entry name" value="Glucanosyltransferase"/>
</dbReference>
<evidence type="ECO:0000256" key="3">
    <source>
        <dbReference type="ARBA" id="ARBA00022622"/>
    </source>
</evidence>
<dbReference type="EC" id="2.4.1.-" evidence="9"/>
<comment type="function">
    <text evidence="9">Splits internally a 1,3-beta-glucan molecule and transfers the newly generated reducing end (the donor) to the non-reducing end of another 1,3-beta-glucan molecule (the acceptor) forming a 1,3-beta linkage, resulting in the elongation of 1,3-beta-glucan chains in the cell wall.</text>
</comment>
<comment type="similarity">
    <text evidence="2 9">Belongs to the glycosyl hydrolase 72 family.</text>
</comment>
<evidence type="ECO:0000256" key="9">
    <source>
        <dbReference type="RuleBase" id="RU361209"/>
    </source>
</evidence>
<evidence type="ECO:0000256" key="5">
    <source>
        <dbReference type="ARBA" id="ARBA00023136"/>
    </source>
</evidence>
<evidence type="ECO:0000256" key="4">
    <source>
        <dbReference type="ARBA" id="ARBA00022729"/>
    </source>
</evidence>
<evidence type="ECO:0000256" key="1">
    <source>
        <dbReference type="ARBA" id="ARBA00004609"/>
    </source>
</evidence>
<sequence length="535" mass="56329">MRTPSFASLAVAASALVAIVSATDLDPIVVKGSKFFFKSNGTEFFMRGVAYQASVTNSTTTSTFVDPLADAAGCKRDVPKLQELGTNVIRVYAIDTTADHTQCMQILNDAGIYVVSDLSEPSLSINRDAPAWDDTLYARYTAVVDSLANHTNVLGFFAGNEVSNNVTNTNASPFVKAAVRDMKKYISAKGYRKIPVGYATNDDAAIRDPLADYFNCGAASDSVDFWGYNIYSWCGDSSFTKSGFDVRTKEFETYNVPAFFAEYGCNVVKPRIFTEVEALYGPQMTPVWSGGIVYMYFQEENEFGLVEIQSNGDVKTLTDFDNLKKEIAKASPTGVEMAKYTPTNTAARSCPTDGADWSASSVLPPTPNKELCGCMVSALSCTAAPKVKDTDAAKLFGYICGDSGTNCAGIIANGTTGEYGAYSMCSPLERLAWAMNAYYEKNTSSSNDACDFSGSAVVQTPATSSGSCAGLLKEAGGTAGTGTVTSFPSSGASSTSKPAAAAAAGLSSPSIKFGTVKIGAAMVMALVGGVALVLV</sequence>
<dbReference type="Gene3D" id="1.20.58.1040">
    <property type="match status" value="1"/>
</dbReference>
<comment type="caution">
    <text evidence="11">The sequence shown here is derived from an EMBL/GenBank/DDBJ whole genome shotgun (WGS) entry which is preliminary data.</text>
</comment>
<evidence type="ECO:0000259" key="10">
    <source>
        <dbReference type="SMART" id="SM00768"/>
    </source>
</evidence>
<dbReference type="SUPFAM" id="SSF51445">
    <property type="entry name" value="(Trans)glycosidases"/>
    <property type="match status" value="1"/>
</dbReference>
<gene>
    <name evidence="11" type="primary">gel4</name>
    <name evidence="11" type="ORF">Q9L58_002856</name>
</gene>
<evidence type="ECO:0000256" key="6">
    <source>
        <dbReference type="ARBA" id="ARBA00023157"/>
    </source>
</evidence>
<keyword evidence="5 9" id="KW-0472">Membrane</keyword>
<dbReference type="Pfam" id="PF03198">
    <property type="entry name" value="Glyco_hydro_72"/>
    <property type="match status" value="1"/>
</dbReference>
<dbReference type="InterPro" id="IPR017853">
    <property type="entry name" value="GH"/>
</dbReference>
<comment type="subcellular location">
    <subcellularLocation>
        <location evidence="1 9">Cell membrane</location>
        <topology evidence="1 9">Lipid-anchor</topology>
        <topology evidence="1 9">GPI-anchor</topology>
    </subcellularLocation>
</comment>
<keyword evidence="8 9" id="KW-0449">Lipoprotein</keyword>